<comment type="caution">
    <text evidence="1">The sequence shown here is derived from an EMBL/GenBank/DDBJ whole genome shotgun (WGS) entry which is preliminary data.</text>
</comment>
<protein>
    <submittedName>
        <fullName evidence="1">Uncharacterized protein</fullName>
    </submittedName>
</protein>
<sequence length="81" mass="9094">MRKPVKRRGLGFWVLREARQCDWTPHSSGDIVCQVEESKPALLYSGKLWTSSTTLVLFSYKIGHFMDLGPLPSALLLGNDS</sequence>
<dbReference type="Proteomes" id="UP001054821">
    <property type="component" value="Chromosome 3"/>
</dbReference>
<organism evidence="1 2">
    <name type="scientific">Prunus dulcis</name>
    <name type="common">Almond</name>
    <name type="synonym">Amygdalus dulcis</name>
    <dbReference type="NCBI Taxonomy" id="3755"/>
    <lineage>
        <taxon>Eukaryota</taxon>
        <taxon>Viridiplantae</taxon>
        <taxon>Streptophyta</taxon>
        <taxon>Embryophyta</taxon>
        <taxon>Tracheophyta</taxon>
        <taxon>Spermatophyta</taxon>
        <taxon>Magnoliopsida</taxon>
        <taxon>eudicotyledons</taxon>
        <taxon>Gunneridae</taxon>
        <taxon>Pentapetalae</taxon>
        <taxon>rosids</taxon>
        <taxon>fabids</taxon>
        <taxon>Rosales</taxon>
        <taxon>Rosaceae</taxon>
        <taxon>Amygdaloideae</taxon>
        <taxon>Amygdaleae</taxon>
        <taxon>Prunus</taxon>
    </lineage>
</organism>
<evidence type="ECO:0000313" key="1">
    <source>
        <dbReference type="EMBL" id="KAI5341398.1"/>
    </source>
</evidence>
<proteinExistence type="predicted"/>
<reference evidence="1 2" key="1">
    <citation type="journal article" date="2022" name="G3 (Bethesda)">
        <title>Whole-genome sequence and methylome profiling of the almond [Prunus dulcis (Mill.) D.A. Webb] cultivar 'Nonpareil'.</title>
        <authorList>
            <person name="D'Amico-Willman K.M."/>
            <person name="Ouma W.Z."/>
            <person name="Meulia T."/>
            <person name="Sideli G.M."/>
            <person name="Gradziel T.M."/>
            <person name="Fresnedo-Ramirez J."/>
        </authorList>
    </citation>
    <scope>NUCLEOTIDE SEQUENCE [LARGE SCALE GENOMIC DNA]</scope>
    <source>
        <strain evidence="1">Clone GOH B32 T37-40</strain>
    </source>
</reference>
<dbReference type="EMBL" id="JAJFAZ020000003">
    <property type="protein sequence ID" value="KAI5341398.1"/>
    <property type="molecule type" value="Genomic_DNA"/>
</dbReference>
<gene>
    <name evidence="1" type="ORF">L3X38_020672</name>
</gene>
<dbReference type="AlphaFoldDB" id="A0AAD4WE79"/>
<name>A0AAD4WE79_PRUDU</name>
<keyword evidence="2" id="KW-1185">Reference proteome</keyword>
<evidence type="ECO:0000313" key="2">
    <source>
        <dbReference type="Proteomes" id="UP001054821"/>
    </source>
</evidence>
<accession>A0AAD4WE79</accession>